<dbReference type="Gene3D" id="1.25.40.10">
    <property type="entry name" value="Tetratricopeptide repeat domain"/>
    <property type="match status" value="1"/>
</dbReference>
<protein>
    <submittedName>
        <fullName evidence="4">Bacterial extracellular solute-binding protein</fullName>
    </submittedName>
</protein>
<evidence type="ECO:0000256" key="1">
    <source>
        <dbReference type="SAM" id="MobiDB-lite"/>
    </source>
</evidence>
<dbReference type="SUPFAM" id="SSF53850">
    <property type="entry name" value="Periplasmic binding protein-like II"/>
    <property type="match status" value="1"/>
</dbReference>
<proteinExistence type="predicted"/>
<dbReference type="EMBL" id="CP036263">
    <property type="protein sequence ID" value="QDS99503.1"/>
    <property type="molecule type" value="Genomic_DNA"/>
</dbReference>
<organism evidence="4 5">
    <name type="scientific">Adhaeretor mobilis</name>
    <dbReference type="NCBI Taxonomy" id="1930276"/>
    <lineage>
        <taxon>Bacteria</taxon>
        <taxon>Pseudomonadati</taxon>
        <taxon>Planctomycetota</taxon>
        <taxon>Planctomycetia</taxon>
        <taxon>Pirellulales</taxon>
        <taxon>Lacipirellulaceae</taxon>
        <taxon>Adhaeretor</taxon>
    </lineage>
</organism>
<gene>
    <name evidence="4" type="ORF">HG15A2_28270</name>
</gene>
<name>A0A517MXB5_9BACT</name>
<evidence type="ECO:0000259" key="3">
    <source>
        <dbReference type="Pfam" id="PF00496"/>
    </source>
</evidence>
<dbReference type="PANTHER" id="PTHR30290:SF83">
    <property type="entry name" value="ABC TRANSPORTER SUBSTRATE-BINDING PROTEIN"/>
    <property type="match status" value="1"/>
</dbReference>
<feature type="signal peptide" evidence="2">
    <location>
        <begin position="1"/>
        <end position="36"/>
    </location>
</feature>
<sequence precursor="true">MPHAAVPTHHAHRQLLAALSVALCAIAGLTASTAGAADEVVERLIDRPAFDLITLSSGNTKLETVLLDFPNRTVPNPLPKSGTLKLYQLSQPSKEYILDWKSIAKVELYEQLVLTKAIRLTSQKEFVEAFEHFAFLHKNYADLPGLEQASQNYLIQDAAAAYERGASDEALTILAALYERNPQHKGLQRAAPLVSNKLIEDHLSSDNYSAARTALASVRKTFPKLQLKNLDGWQQKFEQAARTKLAVGEAAFQAKDFAKARAAVQAAYDILPGMKESADLLEKIQQAAPEVRVGVSNWGATTEFGRGLTFAEQRVDSLVRPELVQMIGFGAEGGDYSCPWGELKTNDAGLVTTLKLSPKARDYSVTADALARTVLAMSNPERASYSAVVAELLEGVSLIDGSIIRIAWKRPHIRPQALLQTSTGHLGQQAEESPWFRMSPLDSSKESSSVRYERDSPVDDGPQNIVEMLYPSDEAALNALVRGEVDALDRVPVWQLDRLERTTGVRVGTYRMPTVHVLAINFDNPLLATREFRRALCYAIDRETIVSEILLGGRRQAGFLTLSGPFPAGSSLNDPVSYAYKKELQPRPYEPRLASVLSAVARANLAKLAEAKRKAESASAEKKQDTEKEASESEEGDEKPKPPPKPLILAYQNDPIAQLACQTLKLQLDGVGIPIQLKELPPLYSRSELESIGYDLLYTELAMQEPVVDARRLLGPEGLAGHSTAYMNLALDKLDQASNWSEASAQLKEIHEIAHYDLPVIPLWQTVNNFAYRDVLEGVGTKPVELYQNVNNWQKRIGGASL</sequence>
<feature type="domain" description="Solute-binding protein family 5" evidence="3">
    <location>
        <begin position="365"/>
        <end position="685"/>
    </location>
</feature>
<dbReference type="Proteomes" id="UP000319852">
    <property type="component" value="Chromosome"/>
</dbReference>
<evidence type="ECO:0000313" key="4">
    <source>
        <dbReference type="EMBL" id="QDS99503.1"/>
    </source>
</evidence>
<keyword evidence="2" id="KW-0732">Signal</keyword>
<evidence type="ECO:0000256" key="2">
    <source>
        <dbReference type="SAM" id="SignalP"/>
    </source>
</evidence>
<dbReference type="RefSeq" id="WP_145060714.1">
    <property type="nucleotide sequence ID" value="NZ_CP036263.1"/>
</dbReference>
<feature type="compositionally biased region" description="Basic and acidic residues" evidence="1">
    <location>
        <begin position="614"/>
        <end position="631"/>
    </location>
</feature>
<dbReference type="InterPro" id="IPR039424">
    <property type="entry name" value="SBP_5"/>
</dbReference>
<feature type="region of interest" description="Disordered" evidence="1">
    <location>
        <begin position="430"/>
        <end position="457"/>
    </location>
</feature>
<keyword evidence="5" id="KW-1185">Reference proteome</keyword>
<dbReference type="Gene3D" id="3.90.76.10">
    <property type="entry name" value="Dipeptide-binding Protein, Domain 1"/>
    <property type="match status" value="1"/>
</dbReference>
<evidence type="ECO:0000313" key="5">
    <source>
        <dbReference type="Proteomes" id="UP000319852"/>
    </source>
</evidence>
<dbReference type="GO" id="GO:0015833">
    <property type="term" value="P:peptide transport"/>
    <property type="evidence" value="ECO:0007669"/>
    <property type="project" value="TreeGrafter"/>
</dbReference>
<dbReference type="Pfam" id="PF00496">
    <property type="entry name" value="SBP_bac_5"/>
    <property type="match status" value="1"/>
</dbReference>
<dbReference type="KEGG" id="amob:HG15A2_28270"/>
<dbReference type="GO" id="GO:1904680">
    <property type="term" value="F:peptide transmembrane transporter activity"/>
    <property type="evidence" value="ECO:0007669"/>
    <property type="project" value="TreeGrafter"/>
</dbReference>
<feature type="region of interest" description="Disordered" evidence="1">
    <location>
        <begin position="614"/>
        <end position="649"/>
    </location>
</feature>
<feature type="chain" id="PRO_5021804880" evidence="2">
    <location>
        <begin position="37"/>
        <end position="802"/>
    </location>
</feature>
<dbReference type="InterPro" id="IPR011990">
    <property type="entry name" value="TPR-like_helical_dom_sf"/>
</dbReference>
<dbReference type="PANTHER" id="PTHR30290">
    <property type="entry name" value="PERIPLASMIC BINDING COMPONENT OF ABC TRANSPORTER"/>
    <property type="match status" value="1"/>
</dbReference>
<dbReference type="AlphaFoldDB" id="A0A517MXB5"/>
<dbReference type="InterPro" id="IPR000914">
    <property type="entry name" value="SBP_5_dom"/>
</dbReference>
<accession>A0A517MXB5</accession>
<dbReference type="Gene3D" id="3.40.190.10">
    <property type="entry name" value="Periplasmic binding protein-like II"/>
    <property type="match status" value="1"/>
</dbReference>
<dbReference type="OrthoDB" id="281192at2"/>
<dbReference type="Gene3D" id="3.10.105.10">
    <property type="entry name" value="Dipeptide-binding Protein, Domain 3"/>
    <property type="match status" value="1"/>
</dbReference>
<reference evidence="4 5" key="1">
    <citation type="submission" date="2019-02" db="EMBL/GenBank/DDBJ databases">
        <title>Deep-cultivation of Planctomycetes and their phenomic and genomic characterization uncovers novel biology.</title>
        <authorList>
            <person name="Wiegand S."/>
            <person name="Jogler M."/>
            <person name="Boedeker C."/>
            <person name="Pinto D."/>
            <person name="Vollmers J."/>
            <person name="Rivas-Marin E."/>
            <person name="Kohn T."/>
            <person name="Peeters S.H."/>
            <person name="Heuer A."/>
            <person name="Rast P."/>
            <person name="Oberbeckmann S."/>
            <person name="Bunk B."/>
            <person name="Jeske O."/>
            <person name="Meyerdierks A."/>
            <person name="Storesund J.E."/>
            <person name="Kallscheuer N."/>
            <person name="Luecker S."/>
            <person name="Lage O.M."/>
            <person name="Pohl T."/>
            <person name="Merkel B.J."/>
            <person name="Hornburger P."/>
            <person name="Mueller R.-W."/>
            <person name="Bruemmer F."/>
            <person name="Labrenz M."/>
            <person name="Spormann A.M."/>
            <person name="Op den Camp H."/>
            <person name="Overmann J."/>
            <person name="Amann R."/>
            <person name="Jetten M.S.M."/>
            <person name="Mascher T."/>
            <person name="Medema M.H."/>
            <person name="Devos D.P."/>
            <person name="Kaster A.-K."/>
            <person name="Ovreas L."/>
            <person name="Rohde M."/>
            <person name="Galperin M.Y."/>
            <person name="Jogler C."/>
        </authorList>
    </citation>
    <scope>NUCLEOTIDE SEQUENCE [LARGE SCALE GENOMIC DNA]</scope>
    <source>
        <strain evidence="4 5">HG15A2</strain>
    </source>
</reference>